<sequence>MFNYYINEKLVESYPKGNPREFNFGETHHIQIVNGEEDEATRVDNEVTDINQYANYDYKISRLAAYGTVMDQLEFITENGLDAWQANVTEIKNRYPKPSDNGPA</sequence>
<protein>
    <submittedName>
        <fullName evidence="1">Uncharacterized protein</fullName>
    </submittedName>
</protein>
<organism evidence="1 2">
    <name type="scientific">Xanthomarina gelatinilytica</name>
    <dbReference type="NCBI Taxonomy" id="1137281"/>
    <lineage>
        <taxon>Bacteria</taxon>
        <taxon>Pseudomonadati</taxon>
        <taxon>Bacteroidota</taxon>
        <taxon>Flavobacteriia</taxon>
        <taxon>Flavobacteriales</taxon>
        <taxon>Flavobacteriaceae</taxon>
        <taxon>Xanthomarina</taxon>
    </lineage>
</organism>
<evidence type="ECO:0000313" key="1">
    <source>
        <dbReference type="EMBL" id="HCY81174.1"/>
    </source>
</evidence>
<dbReference type="EMBL" id="DPRK01000101">
    <property type="protein sequence ID" value="HCY81174.1"/>
    <property type="molecule type" value="Genomic_DNA"/>
</dbReference>
<proteinExistence type="predicted"/>
<comment type="caution">
    <text evidence="1">The sequence shown here is derived from an EMBL/GenBank/DDBJ whole genome shotgun (WGS) entry which is preliminary data.</text>
</comment>
<evidence type="ECO:0000313" key="2">
    <source>
        <dbReference type="Proteomes" id="UP000263268"/>
    </source>
</evidence>
<dbReference type="Proteomes" id="UP000263268">
    <property type="component" value="Unassembled WGS sequence"/>
</dbReference>
<accession>A0A3D6BQN0</accession>
<name>A0A3D6BQN0_9FLAO</name>
<reference evidence="1 2" key="1">
    <citation type="journal article" date="2018" name="Nat. Biotechnol.">
        <title>A standardized bacterial taxonomy based on genome phylogeny substantially revises the tree of life.</title>
        <authorList>
            <person name="Parks D.H."/>
            <person name="Chuvochina M."/>
            <person name="Waite D.W."/>
            <person name="Rinke C."/>
            <person name="Skarshewski A."/>
            <person name="Chaumeil P.A."/>
            <person name="Hugenholtz P."/>
        </authorList>
    </citation>
    <scope>NUCLEOTIDE SEQUENCE [LARGE SCALE GENOMIC DNA]</scope>
    <source>
        <strain evidence="1">UBA10227</strain>
    </source>
</reference>
<dbReference type="AlphaFoldDB" id="A0A3D6BQN0"/>
<gene>
    <name evidence="1" type="ORF">DHV22_05970</name>
</gene>